<dbReference type="Pfam" id="PF04993">
    <property type="entry name" value="TfoX_N"/>
    <property type="match status" value="1"/>
</dbReference>
<organism evidence="2 3">
    <name type="scientific">Streptococcus sanguinis</name>
    <dbReference type="NCBI Taxonomy" id="1305"/>
    <lineage>
        <taxon>Bacteria</taxon>
        <taxon>Bacillati</taxon>
        <taxon>Bacillota</taxon>
        <taxon>Bacilli</taxon>
        <taxon>Lactobacillales</taxon>
        <taxon>Streptococcaceae</taxon>
        <taxon>Streptococcus</taxon>
    </lineage>
</organism>
<dbReference type="SUPFAM" id="SSF159894">
    <property type="entry name" value="YgaC/TfoX-N like"/>
    <property type="match status" value="1"/>
</dbReference>
<dbReference type="Proteomes" id="UP001208557">
    <property type="component" value="Unassembled WGS sequence"/>
</dbReference>
<sequence length="120" mass="13581">MAYSESLAQQVRAILATDLPPHVFEEEVEEKKMFGGLAFMVRGKMTVTVSSERGQDLVMVRIGKELEKQVLPKNGASVTVMKGRLYHGYIDLDGEGQKELSYWIKLALSYNQELTQQDKK</sequence>
<dbReference type="RefSeq" id="WP_268686067.1">
    <property type="nucleotide sequence ID" value="NZ_JAKUVJ010000007.1"/>
</dbReference>
<proteinExistence type="predicted"/>
<evidence type="ECO:0000313" key="3">
    <source>
        <dbReference type="Proteomes" id="UP001208557"/>
    </source>
</evidence>
<name>A0ABD4VKL8_STRSA</name>
<comment type="caution">
    <text evidence="2">The sequence shown here is derived from an EMBL/GenBank/DDBJ whole genome shotgun (WGS) entry which is preliminary data.</text>
</comment>
<dbReference type="EMBL" id="JAKUVJ010000007">
    <property type="protein sequence ID" value="MCY7035007.1"/>
    <property type="molecule type" value="Genomic_DNA"/>
</dbReference>
<protein>
    <submittedName>
        <fullName evidence="2">TfoX/Sxy family protein</fullName>
    </submittedName>
</protein>
<dbReference type="AlphaFoldDB" id="A0ABD4VKL8"/>
<reference evidence="2 3" key="1">
    <citation type="journal article" date="2022" name="Med Res Arch">
        <title>Genomic identification of streptococcal strains and relation to clinical characteristics. A substudy to The Partial Oral Treatment of Endocarditis (POET) Trial.</title>
        <authorList>
            <person name="Christensen J."/>
            <person name="Jensen C."/>
            <person name="Dargis R."/>
            <person name="Nielsen X."/>
            <person name="Pries- Heje M."/>
            <person name="Wiingaard C."/>
            <person name="Ihlemann N."/>
            <person name="Gill S."/>
            <person name="Bruun N."/>
            <person name="Elming H."/>
            <person name="Povlsen J."/>
            <person name="Madsen T."/>
            <person name="Jensen K."/>
            <person name="Fuursted K."/>
            <person name="Ostergaard L."/>
            <person name="Christiansen U."/>
            <person name="Rosenvinge F."/>
            <person name="Helweg-Larsen J."/>
            <person name="Fosbol E."/>
            <person name="Kober L."/>
            <person name="Torp-Pedersen C."/>
            <person name="Tonder N."/>
            <person name="Moser C."/>
            <person name="Iversen K."/>
            <person name="Bundgaard H."/>
        </authorList>
    </citation>
    <scope>NUCLEOTIDE SEQUENCE [LARGE SCALE GENOMIC DNA]</scope>
    <source>
        <strain evidence="2 3">A12055600</strain>
    </source>
</reference>
<dbReference type="InterPro" id="IPR007076">
    <property type="entry name" value="TfoX_N"/>
</dbReference>
<evidence type="ECO:0000313" key="2">
    <source>
        <dbReference type="EMBL" id="MCY7035007.1"/>
    </source>
</evidence>
<evidence type="ECO:0000259" key="1">
    <source>
        <dbReference type="Pfam" id="PF04993"/>
    </source>
</evidence>
<accession>A0ABD4VKL8</accession>
<feature type="domain" description="TfoX N-terminal" evidence="1">
    <location>
        <begin position="26"/>
        <end position="109"/>
    </location>
</feature>
<gene>
    <name evidence="2" type="ORF">MK406_07985</name>
</gene>